<reference evidence="1" key="1">
    <citation type="submission" date="2013-07" db="EMBL/GenBank/DDBJ databases">
        <title>The genome of an arbuscular mycorrhizal fungus provides insights into the evolution of the oldest plant symbiosis.</title>
        <authorList>
            <consortium name="DOE Joint Genome Institute"/>
            <person name="Tisserant E."/>
            <person name="Malbreil M."/>
            <person name="Kuo A."/>
            <person name="Kohler A."/>
            <person name="Symeonidi A."/>
            <person name="Balestrini R."/>
            <person name="Charron P."/>
            <person name="Duensing N."/>
            <person name="Frei-dit-Frey N."/>
            <person name="Gianinazzi-Pearson V."/>
            <person name="Gilbert B."/>
            <person name="Handa Y."/>
            <person name="Hijri M."/>
            <person name="Kaul R."/>
            <person name="Kawaguchi M."/>
            <person name="Krajinski F."/>
            <person name="Lammers P."/>
            <person name="Lapierre D."/>
            <person name="Masclaux F.G."/>
            <person name="Murat C."/>
            <person name="Morin E."/>
            <person name="Ndikumana S."/>
            <person name="Pagni M."/>
            <person name="Petitpierre D."/>
            <person name="Requena N."/>
            <person name="Rosikiewicz P."/>
            <person name="Riley R."/>
            <person name="Saito K."/>
            <person name="San Clemente H."/>
            <person name="Shapiro H."/>
            <person name="van Tuinen D."/>
            <person name="Becard G."/>
            <person name="Bonfante P."/>
            <person name="Paszkowski U."/>
            <person name="Shachar-Hill Y."/>
            <person name="Young J.P."/>
            <person name="Sanders I.R."/>
            <person name="Henrissat B."/>
            <person name="Rensing S.A."/>
            <person name="Grigoriev I.V."/>
            <person name="Corradi N."/>
            <person name="Roux C."/>
            <person name="Martin F."/>
        </authorList>
    </citation>
    <scope>NUCLEOTIDE SEQUENCE</scope>
    <source>
        <strain evidence="1">DAOM 197198</strain>
    </source>
</reference>
<dbReference type="AlphaFoldDB" id="U9UER4"/>
<accession>U9UER4</accession>
<sequence length="213" mass="24831">MTERTVINVNVYKLAISDLARYQDRLCENQKGFSRELLSSIFANIVSIHRLLYRLRNLVENGEAELMKQPILNIKFSDIISVEEGESGTVCEIVILYLVSQCYCSMLMMKCIALEIACRIWIYIQKQTSCGGCGKDHSVYSRCSKVFILLKYFFCKKMPKLVSVLLLNAAKLLDFIRAHTPLQIEDLENLYNYHLRRKTLYEIKWYNYLINNG</sequence>
<dbReference type="HOGENOM" id="CLU_1295004_0_0_1"/>
<organism evidence="1">
    <name type="scientific">Rhizophagus irregularis (strain DAOM 181602 / DAOM 197198 / MUCL 43194)</name>
    <name type="common">Arbuscular mycorrhizal fungus</name>
    <name type="synonym">Glomus intraradices</name>
    <dbReference type="NCBI Taxonomy" id="747089"/>
    <lineage>
        <taxon>Eukaryota</taxon>
        <taxon>Fungi</taxon>
        <taxon>Fungi incertae sedis</taxon>
        <taxon>Mucoromycota</taxon>
        <taxon>Glomeromycotina</taxon>
        <taxon>Glomeromycetes</taxon>
        <taxon>Glomerales</taxon>
        <taxon>Glomeraceae</taxon>
        <taxon>Rhizophagus</taxon>
    </lineage>
</organism>
<name>U9UER4_RHIID</name>
<protein>
    <submittedName>
        <fullName evidence="1">Uncharacterized protein</fullName>
    </submittedName>
</protein>
<dbReference type="EMBL" id="KI280532">
    <property type="protein sequence ID" value="ESA17033.1"/>
    <property type="molecule type" value="Genomic_DNA"/>
</dbReference>
<gene>
    <name evidence="1" type="ORF">GLOINDRAFT_321542</name>
</gene>
<evidence type="ECO:0000313" key="1">
    <source>
        <dbReference type="EMBL" id="ESA17033.1"/>
    </source>
</evidence>
<proteinExistence type="predicted"/>